<evidence type="ECO:0000313" key="1">
    <source>
        <dbReference type="EMBL" id="AKB93349.1"/>
    </source>
</evidence>
<sequence>MRAGSQPVDQAPTPASALRGTMTTLITTRTSTINVVISPTAALLDSLFSIAYGVRSTPTVPIPHCPVSGLSVSLIFISPISTAKCPFRLRFPIIYDIYHRSLFFYRAPSETAIPLSRSPFLIVIRTHFSTRSPCMAFIITLSWDTTSKVSDKRSTRSPYPHPLILTHPRSMLIENTQYTVIDISGSDFILSFISHPRWRRR</sequence>
<reference evidence="1 2" key="1">
    <citation type="journal article" date="2012" name="J. Virol.">
        <title>Complete genome sequence of the english isolate of rat cytomegalovirus (Murid herpesvirus 8).</title>
        <authorList>
            <person name="Ettinger J."/>
            <person name="Geyer H."/>
            <person name="Nitsche A."/>
            <person name="Zimmermann A."/>
            <person name="Brune W."/>
            <person name="Sandford G.R."/>
            <person name="Hayward G.S."/>
            <person name="Voigt S."/>
        </authorList>
    </citation>
    <scope>NUCLEOTIDE SEQUENCE [LARGE SCALE GENOMIC DNA]</scope>
    <source>
        <strain evidence="1">Berlin</strain>
    </source>
</reference>
<evidence type="ECO:0000313" key="2">
    <source>
        <dbReference type="Proteomes" id="UP000097765"/>
    </source>
</evidence>
<name>A0A0E3SWY5_RCMVE</name>
<proteinExistence type="predicted"/>
<gene>
    <name evidence="1" type="primary">bORF13</name>
</gene>
<organismHost>
    <name type="scientific">Rattus norvegicus</name>
    <name type="common">Rat</name>
    <dbReference type="NCBI Taxonomy" id="10116"/>
</organismHost>
<dbReference type="EMBL" id="KP202868">
    <property type="protein sequence ID" value="AKB93349.1"/>
    <property type="molecule type" value="Genomic_DNA"/>
</dbReference>
<organism evidence="1 2">
    <name type="scientific">Rat cytomegalovirus (isolate England)</name>
    <name type="common">RCMV-E</name>
    <name type="synonym">Murid herpesvirus 8</name>
    <dbReference type="NCBI Taxonomy" id="1261657"/>
    <lineage>
        <taxon>Viruses</taxon>
        <taxon>Duplodnaviria</taxon>
        <taxon>Heunggongvirae</taxon>
        <taxon>Peploviricota</taxon>
        <taxon>Herviviricetes</taxon>
        <taxon>Herpesvirales</taxon>
        <taxon>Orthoherpesviridae</taxon>
        <taxon>Betaherpesvirinae</taxon>
        <taxon>Muromegalovirus</taxon>
        <taxon>Muromegalovirus muridbeta8</taxon>
    </lineage>
</organism>
<accession>A0A0E3SWY5</accession>
<dbReference type="Proteomes" id="UP000097765">
    <property type="component" value="Segment"/>
</dbReference>
<reference evidence="1 2" key="2">
    <citation type="journal article" date="2015" name="J. Gen. Virol.">
        <title>The English isolate and a newly identified Berlin isolate of Rat Cytomegalovirus (RCMV) share similarities with but separate as an anciently diverged clade from Mouse CMV and the Maastricht isolate of RCMV.</title>
        <authorList>
            <person name="Geyer H."/>
            <person name="Ettinger J."/>
            <person name="Moller L."/>
            <person name="Schmolz E."/>
            <person name="Nitsche A."/>
            <person name="Brune W."/>
            <person name="Heaggans S."/>
            <person name="Sandford G.R."/>
            <person name="Hayward G.S."/>
            <person name="Voigt S."/>
        </authorList>
    </citation>
    <scope>NUCLEOTIDE SEQUENCE [LARGE SCALE GENOMIC DNA]</scope>
    <source>
        <strain evidence="1">Berlin</strain>
    </source>
</reference>
<protein>
    <submittedName>
        <fullName evidence="1">BORF13</fullName>
    </submittedName>
</protein>